<dbReference type="KEGG" id="acep:105620621"/>
<dbReference type="EnsemblMetazoa" id="XM_012202110.1">
    <property type="protein sequence ID" value="XP_012057500.1"/>
    <property type="gene ID" value="LOC105620621"/>
</dbReference>
<accession>A0A158NIZ2</accession>
<dbReference type="EMBL" id="ADTU01017217">
    <property type="status" value="NOT_ANNOTATED_CDS"/>
    <property type="molecule type" value="Genomic_DNA"/>
</dbReference>
<evidence type="ECO:0000313" key="2">
    <source>
        <dbReference type="Proteomes" id="UP000005205"/>
    </source>
</evidence>
<evidence type="ECO:0000313" key="1">
    <source>
        <dbReference type="EnsemblMetazoa" id="XP_012057500.1"/>
    </source>
</evidence>
<gene>
    <name evidence="1" type="primary">105620621</name>
</gene>
<protein>
    <submittedName>
        <fullName evidence="1">Uncharacterized protein</fullName>
    </submittedName>
</protein>
<dbReference type="Proteomes" id="UP000005205">
    <property type="component" value="Unassembled WGS sequence"/>
</dbReference>
<dbReference type="OrthoDB" id="5920040at2759"/>
<dbReference type="PANTHER" id="PTHR47331:SF5">
    <property type="entry name" value="RIBONUCLEASE H"/>
    <property type="match status" value="1"/>
</dbReference>
<proteinExistence type="predicted"/>
<reference evidence="1" key="2">
    <citation type="submission" date="2016-04" db="UniProtKB">
        <authorList>
            <consortium name="EnsemblMetazoa"/>
        </authorList>
    </citation>
    <scope>IDENTIFICATION</scope>
</reference>
<organism evidence="1 2">
    <name type="scientific">Atta cephalotes</name>
    <name type="common">Leafcutter ant</name>
    <dbReference type="NCBI Taxonomy" id="12957"/>
    <lineage>
        <taxon>Eukaryota</taxon>
        <taxon>Metazoa</taxon>
        <taxon>Ecdysozoa</taxon>
        <taxon>Arthropoda</taxon>
        <taxon>Hexapoda</taxon>
        <taxon>Insecta</taxon>
        <taxon>Pterygota</taxon>
        <taxon>Neoptera</taxon>
        <taxon>Endopterygota</taxon>
        <taxon>Hymenoptera</taxon>
        <taxon>Apocrita</taxon>
        <taxon>Aculeata</taxon>
        <taxon>Formicoidea</taxon>
        <taxon>Formicidae</taxon>
        <taxon>Myrmicinae</taxon>
        <taxon>Atta</taxon>
    </lineage>
</organism>
<keyword evidence="2" id="KW-1185">Reference proteome</keyword>
<reference evidence="2" key="1">
    <citation type="journal article" date="2011" name="PLoS Genet.">
        <title>The genome sequence of the leaf-cutter ant Atta cephalotes reveals insights into its obligate symbiotic lifestyle.</title>
        <authorList>
            <person name="Suen G."/>
            <person name="Teiling C."/>
            <person name="Li L."/>
            <person name="Holt C."/>
            <person name="Abouheif E."/>
            <person name="Bornberg-Bauer E."/>
            <person name="Bouffard P."/>
            <person name="Caldera E.J."/>
            <person name="Cash E."/>
            <person name="Cavanaugh A."/>
            <person name="Denas O."/>
            <person name="Elhaik E."/>
            <person name="Fave M.J."/>
            <person name="Gadau J."/>
            <person name="Gibson J.D."/>
            <person name="Graur D."/>
            <person name="Grubbs K.J."/>
            <person name="Hagen D.E."/>
            <person name="Harkins T.T."/>
            <person name="Helmkampf M."/>
            <person name="Hu H."/>
            <person name="Johnson B.R."/>
            <person name="Kim J."/>
            <person name="Marsh S.E."/>
            <person name="Moeller J.A."/>
            <person name="Munoz-Torres M.C."/>
            <person name="Murphy M.C."/>
            <person name="Naughton M.C."/>
            <person name="Nigam S."/>
            <person name="Overson R."/>
            <person name="Rajakumar R."/>
            <person name="Reese J.T."/>
            <person name="Scott J.J."/>
            <person name="Smith C.R."/>
            <person name="Tao S."/>
            <person name="Tsutsui N.D."/>
            <person name="Viljakainen L."/>
            <person name="Wissler L."/>
            <person name="Yandell M.D."/>
            <person name="Zimmer F."/>
            <person name="Taylor J."/>
            <person name="Slater S.C."/>
            <person name="Clifton S.W."/>
            <person name="Warren W.C."/>
            <person name="Elsik C.G."/>
            <person name="Smith C.D."/>
            <person name="Weinstock G.M."/>
            <person name="Gerardo N.M."/>
            <person name="Currie C.R."/>
        </authorList>
    </citation>
    <scope>NUCLEOTIDE SEQUENCE [LARGE SCALE GENOMIC DNA]</scope>
</reference>
<name>A0A158NIZ2_ATTCE</name>
<dbReference type="PANTHER" id="PTHR47331">
    <property type="entry name" value="PHD-TYPE DOMAIN-CONTAINING PROTEIN"/>
    <property type="match status" value="1"/>
</dbReference>
<sequence length="183" mass="21487">MLFGSIASFPTTESIPALAHHEVVFETLRRFWEIKEVPQKAPQSPEEHQCEEHFRTTHSCESRSIAVSSYHRLEQRLIRDPITTSEYREFLAEYKIFGHMIKSLPTEIVKSEQTYYIPYHAVLHDSSATTRLRMVFISCCTSNETSLNDFMLIGPKLQKYLATFLMQSQYRYVFTADITKMYR</sequence>
<dbReference type="InParanoid" id="A0A158NIZ2"/>
<dbReference type="AlphaFoldDB" id="A0A158NIZ2"/>